<dbReference type="PROSITE" id="PS51186">
    <property type="entry name" value="GNAT"/>
    <property type="match status" value="1"/>
</dbReference>
<dbReference type="Pfam" id="PF00583">
    <property type="entry name" value="Acetyltransf_1"/>
    <property type="match status" value="1"/>
</dbReference>
<evidence type="ECO:0000259" key="2">
    <source>
        <dbReference type="PROSITE" id="PS51186"/>
    </source>
</evidence>
<comment type="caution">
    <text evidence="3">The sequence shown here is derived from an EMBL/GenBank/DDBJ whole genome shotgun (WGS) entry which is preliminary data.</text>
</comment>
<name>A0ABP6IPH6_9ACTN</name>
<dbReference type="Proteomes" id="UP001500831">
    <property type="component" value="Unassembled WGS sequence"/>
</dbReference>
<reference evidence="4" key="1">
    <citation type="journal article" date="2019" name="Int. J. Syst. Evol. Microbiol.">
        <title>The Global Catalogue of Microorganisms (GCM) 10K type strain sequencing project: providing services to taxonomists for standard genome sequencing and annotation.</title>
        <authorList>
            <consortium name="The Broad Institute Genomics Platform"/>
            <consortium name="The Broad Institute Genome Sequencing Center for Infectious Disease"/>
            <person name="Wu L."/>
            <person name="Ma J."/>
        </authorList>
    </citation>
    <scope>NUCLEOTIDE SEQUENCE [LARGE SCALE GENOMIC DNA]</scope>
    <source>
        <strain evidence="4">JCM 6242</strain>
    </source>
</reference>
<dbReference type="Gene3D" id="3.40.630.30">
    <property type="match status" value="1"/>
</dbReference>
<dbReference type="RefSeq" id="WP_344980167.1">
    <property type="nucleotide sequence ID" value="NZ_BAAAVI010000073.1"/>
</dbReference>
<feature type="domain" description="N-acetyltransferase" evidence="2">
    <location>
        <begin position="14"/>
        <end position="197"/>
    </location>
</feature>
<proteinExistence type="predicted"/>
<dbReference type="CDD" id="cd04301">
    <property type="entry name" value="NAT_SF"/>
    <property type="match status" value="1"/>
</dbReference>
<feature type="region of interest" description="Disordered" evidence="1">
    <location>
        <begin position="195"/>
        <end position="215"/>
    </location>
</feature>
<gene>
    <name evidence="3" type="ORF">GCM10010517_68160</name>
</gene>
<accession>A0ABP6IPH6</accession>
<evidence type="ECO:0000256" key="1">
    <source>
        <dbReference type="SAM" id="MobiDB-lite"/>
    </source>
</evidence>
<evidence type="ECO:0000313" key="3">
    <source>
        <dbReference type="EMBL" id="GAA2902273.1"/>
    </source>
</evidence>
<organism evidence="3 4">
    <name type="scientific">Streptosporangium fragile</name>
    <dbReference type="NCBI Taxonomy" id="46186"/>
    <lineage>
        <taxon>Bacteria</taxon>
        <taxon>Bacillati</taxon>
        <taxon>Actinomycetota</taxon>
        <taxon>Actinomycetes</taxon>
        <taxon>Streptosporangiales</taxon>
        <taxon>Streptosporangiaceae</taxon>
        <taxon>Streptosporangium</taxon>
    </lineage>
</organism>
<dbReference type="SUPFAM" id="SSF55729">
    <property type="entry name" value="Acyl-CoA N-acyltransferases (Nat)"/>
    <property type="match status" value="1"/>
</dbReference>
<evidence type="ECO:0000313" key="4">
    <source>
        <dbReference type="Proteomes" id="UP001500831"/>
    </source>
</evidence>
<keyword evidence="4" id="KW-1185">Reference proteome</keyword>
<protein>
    <recommendedName>
        <fullName evidence="2">N-acetyltransferase domain-containing protein</fullName>
    </recommendedName>
</protein>
<sequence length="215" mass="23421">MRSDTGSPTITPRLTLRRATDADLGGVLALLAEVAGWLDRRGVRQWPAAGFPAERIAPLIGEGVLYLLDAGDGAGVPAATIALDGHADPEFWTPGDDPRAALYVHKLAVARAHAGRGLGEALLDWAGLRVLAQGRRWLRLDCSKDNPRLQDYYRSQRFAHIRTVDLPHRASGALFQRPGGLRGRVPDVAPPFADRRGTFVPGMSEPRRSQDKVIR</sequence>
<dbReference type="InterPro" id="IPR000182">
    <property type="entry name" value="GNAT_dom"/>
</dbReference>
<feature type="compositionally biased region" description="Basic and acidic residues" evidence="1">
    <location>
        <begin position="205"/>
        <end position="215"/>
    </location>
</feature>
<dbReference type="EMBL" id="BAAAVI010000073">
    <property type="protein sequence ID" value="GAA2902273.1"/>
    <property type="molecule type" value="Genomic_DNA"/>
</dbReference>
<dbReference type="InterPro" id="IPR016181">
    <property type="entry name" value="Acyl_CoA_acyltransferase"/>
</dbReference>